<gene>
    <name evidence="1" type="primary">RvY_08401-1</name>
    <name evidence="1" type="synonym">RvY_08401.1</name>
    <name evidence="1" type="ORF">RvY_08401</name>
</gene>
<evidence type="ECO:0000313" key="1">
    <source>
        <dbReference type="EMBL" id="GAU97038.1"/>
    </source>
</evidence>
<reference evidence="1 2" key="1">
    <citation type="journal article" date="2016" name="Nat. Commun.">
        <title>Extremotolerant tardigrade genome and improved radiotolerance of human cultured cells by tardigrade-unique protein.</title>
        <authorList>
            <person name="Hashimoto T."/>
            <person name="Horikawa D.D."/>
            <person name="Saito Y."/>
            <person name="Kuwahara H."/>
            <person name="Kozuka-Hata H."/>
            <person name="Shin-I T."/>
            <person name="Minakuchi Y."/>
            <person name="Ohishi K."/>
            <person name="Motoyama A."/>
            <person name="Aizu T."/>
            <person name="Enomoto A."/>
            <person name="Kondo K."/>
            <person name="Tanaka S."/>
            <person name="Hara Y."/>
            <person name="Koshikawa S."/>
            <person name="Sagara H."/>
            <person name="Miura T."/>
            <person name="Yokobori S."/>
            <person name="Miyagawa K."/>
            <person name="Suzuki Y."/>
            <person name="Kubo T."/>
            <person name="Oyama M."/>
            <person name="Kohara Y."/>
            <person name="Fujiyama A."/>
            <person name="Arakawa K."/>
            <person name="Katayama T."/>
            <person name="Toyoda A."/>
            <person name="Kunieda T."/>
        </authorList>
    </citation>
    <scope>NUCLEOTIDE SEQUENCE [LARGE SCALE GENOMIC DNA]</scope>
    <source>
        <strain evidence="1 2">YOKOZUNA-1</strain>
    </source>
</reference>
<organism evidence="1 2">
    <name type="scientific">Ramazzottius varieornatus</name>
    <name type="common">Water bear</name>
    <name type="synonym">Tardigrade</name>
    <dbReference type="NCBI Taxonomy" id="947166"/>
    <lineage>
        <taxon>Eukaryota</taxon>
        <taxon>Metazoa</taxon>
        <taxon>Ecdysozoa</taxon>
        <taxon>Tardigrada</taxon>
        <taxon>Eutardigrada</taxon>
        <taxon>Parachela</taxon>
        <taxon>Hypsibioidea</taxon>
        <taxon>Ramazzottiidae</taxon>
        <taxon>Ramazzottius</taxon>
    </lineage>
</organism>
<proteinExistence type="predicted"/>
<comment type="caution">
    <text evidence="1">The sequence shown here is derived from an EMBL/GenBank/DDBJ whole genome shotgun (WGS) entry which is preliminary data.</text>
</comment>
<sequence length="129" mass="14641">MTNALVEGDYYPEYTGPTQDQYVPNTAEYQPPIFCYKCKTEVDNTTLAAYKNAADIECAAIAELKRVLDVKYAAKENCADYEICAADITQTPDGHFEFERSCKQVDETKLRMGCTRREDVPDRVGKYAR</sequence>
<accession>A0A1D1VEV6</accession>
<protein>
    <submittedName>
        <fullName evidence="1">Uncharacterized protein</fullName>
    </submittedName>
</protein>
<name>A0A1D1VEV6_RAMVA</name>
<dbReference type="Proteomes" id="UP000186922">
    <property type="component" value="Unassembled WGS sequence"/>
</dbReference>
<dbReference type="AlphaFoldDB" id="A0A1D1VEV6"/>
<dbReference type="EMBL" id="BDGG01000004">
    <property type="protein sequence ID" value="GAU97038.1"/>
    <property type="molecule type" value="Genomic_DNA"/>
</dbReference>
<evidence type="ECO:0000313" key="2">
    <source>
        <dbReference type="Proteomes" id="UP000186922"/>
    </source>
</evidence>
<keyword evidence="2" id="KW-1185">Reference proteome</keyword>